<evidence type="ECO:0000313" key="1">
    <source>
        <dbReference type="EMBL" id="GLS17819.1"/>
    </source>
</evidence>
<proteinExistence type="predicted"/>
<name>A0ABQ6CGI9_9HYPH</name>
<dbReference type="Proteomes" id="UP001156882">
    <property type="component" value="Unassembled WGS sequence"/>
</dbReference>
<reference evidence="2" key="1">
    <citation type="journal article" date="2019" name="Int. J. Syst. Evol. Microbiol.">
        <title>The Global Catalogue of Microorganisms (GCM) 10K type strain sequencing project: providing services to taxonomists for standard genome sequencing and annotation.</title>
        <authorList>
            <consortium name="The Broad Institute Genomics Platform"/>
            <consortium name="The Broad Institute Genome Sequencing Center for Infectious Disease"/>
            <person name="Wu L."/>
            <person name="Ma J."/>
        </authorList>
    </citation>
    <scope>NUCLEOTIDE SEQUENCE [LARGE SCALE GENOMIC DNA]</scope>
    <source>
        <strain evidence="2">NBRC 101365</strain>
    </source>
</reference>
<evidence type="ECO:0008006" key="3">
    <source>
        <dbReference type="Google" id="ProtNLM"/>
    </source>
</evidence>
<accession>A0ABQ6CGI9</accession>
<comment type="caution">
    <text evidence="1">The sequence shown here is derived from an EMBL/GenBank/DDBJ whole genome shotgun (WGS) entry which is preliminary data.</text>
</comment>
<organism evidence="1 2">
    <name type="scientific">Labrys miyagiensis</name>
    <dbReference type="NCBI Taxonomy" id="346912"/>
    <lineage>
        <taxon>Bacteria</taxon>
        <taxon>Pseudomonadati</taxon>
        <taxon>Pseudomonadota</taxon>
        <taxon>Alphaproteobacteria</taxon>
        <taxon>Hyphomicrobiales</taxon>
        <taxon>Xanthobacteraceae</taxon>
        <taxon>Labrys</taxon>
    </lineage>
</organism>
<gene>
    <name evidence="1" type="ORF">GCM10007874_08340</name>
</gene>
<keyword evidence="2" id="KW-1185">Reference proteome</keyword>
<evidence type="ECO:0000313" key="2">
    <source>
        <dbReference type="Proteomes" id="UP001156882"/>
    </source>
</evidence>
<protein>
    <recommendedName>
        <fullName evidence="3">Transposase</fullName>
    </recommendedName>
</protein>
<sequence length="66" mass="7389">MSPETAAEIILSGIEMIHMMGKQQARYAYNPAPSLAGQFDILAALRAPSMAPINPCQHLRHNRDRW</sequence>
<dbReference type="EMBL" id="BSPC01000006">
    <property type="protein sequence ID" value="GLS17819.1"/>
    <property type="molecule type" value="Genomic_DNA"/>
</dbReference>